<evidence type="ECO:0000313" key="3">
    <source>
        <dbReference type="Proteomes" id="UP001172102"/>
    </source>
</evidence>
<evidence type="ECO:0000256" key="1">
    <source>
        <dbReference type="SAM" id="MobiDB-lite"/>
    </source>
</evidence>
<comment type="caution">
    <text evidence="2">The sequence shown here is derived from an EMBL/GenBank/DDBJ whole genome shotgun (WGS) entry which is preliminary data.</text>
</comment>
<feature type="compositionally biased region" description="Basic residues" evidence="1">
    <location>
        <begin position="135"/>
        <end position="151"/>
    </location>
</feature>
<dbReference type="EMBL" id="JAUKUA010000004">
    <property type="protein sequence ID" value="KAK0715302.1"/>
    <property type="molecule type" value="Genomic_DNA"/>
</dbReference>
<organism evidence="2 3">
    <name type="scientific">Lasiosphaeris hirsuta</name>
    <dbReference type="NCBI Taxonomy" id="260670"/>
    <lineage>
        <taxon>Eukaryota</taxon>
        <taxon>Fungi</taxon>
        <taxon>Dikarya</taxon>
        <taxon>Ascomycota</taxon>
        <taxon>Pezizomycotina</taxon>
        <taxon>Sordariomycetes</taxon>
        <taxon>Sordariomycetidae</taxon>
        <taxon>Sordariales</taxon>
        <taxon>Lasiosphaeriaceae</taxon>
        <taxon>Lasiosphaeris</taxon>
    </lineage>
</organism>
<reference evidence="2" key="1">
    <citation type="submission" date="2023-06" db="EMBL/GenBank/DDBJ databases">
        <title>Genome-scale phylogeny and comparative genomics of the fungal order Sordariales.</title>
        <authorList>
            <consortium name="Lawrence Berkeley National Laboratory"/>
            <person name="Hensen N."/>
            <person name="Bonometti L."/>
            <person name="Westerberg I."/>
            <person name="Brannstrom I.O."/>
            <person name="Guillou S."/>
            <person name="Cros-Aarteil S."/>
            <person name="Calhoun S."/>
            <person name="Haridas S."/>
            <person name="Kuo A."/>
            <person name="Mondo S."/>
            <person name="Pangilinan J."/>
            <person name="Riley R."/>
            <person name="Labutti K."/>
            <person name="Andreopoulos B."/>
            <person name="Lipzen A."/>
            <person name="Chen C."/>
            <person name="Yanf M."/>
            <person name="Daum C."/>
            <person name="Ng V."/>
            <person name="Clum A."/>
            <person name="Steindorff A."/>
            <person name="Ohm R."/>
            <person name="Martin F."/>
            <person name="Silar P."/>
            <person name="Natvig D."/>
            <person name="Lalanne C."/>
            <person name="Gautier V."/>
            <person name="Ament-Velasquez S.L."/>
            <person name="Kruys A."/>
            <person name="Hutchinson M.I."/>
            <person name="Powell A.J."/>
            <person name="Barry K."/>
            <person name="Miller A.N."/>
            <person name="Grigoriev I.V."/>
            <person name="Debuchy R."/>
            <person name="Gladieux P."/>
            <person name="Thoren M.H."/>
            <person name="Johannesson H."/>
        </authorList>
    </citation>
    <scope>NUCLEOTIDE SEQUENCE</scope>
    <source>
        <strain evidence="2">SMH4607-1</strain>
    </source>
</reference>
<gene>
    <name evidence="2" type="ORF">B0H67DRAFT_238417</name>
</gene>
<protein>
    <submittedName>
        <fullName evidence="2">Uncharacterized protein</fullName>
    </submittedName>
</protein>
<dbReference type="AlphaFoldDB" id="A0AA40AG82"/>
<dbReference type="Proteomes" id="UP001172102">
    <property type="component" value="Unassembled WGS sequence"/>
</dbReference>
<name>A0AA40AG82_9PEZI</name>
<proteinExistence type="predicted"/>
<evidence type="ECO:0000313" key="2">
    <source>
        <dbReference type="EMBL" id="KAK0715302.1"/>
    </source>
</evidence>
<feature type="region of interest" description="Disordered" evidence="1">
    <location>
        <begin position="132"/>
        <end position="151"/>
    </location>
</feature>
<keyword evidence="3" id="KW-1185">Reference proteome</keyword>
<accession>A0AA40AG82</accession>
<sequence>MDAEADIVGSALATVAGGTGDCMLFSLLSSPLCVWPPRNLVWSGWIQTGCVRPLFLLLFQTQAGDRRGHSLKNNQTQLQKFVEDEHGGWKGHYCGPLLAVTYNACALLFFFPLLRRCICLFLPHNHGSERVVRERSKRNRKKMNTGQVKKR</sequence>